<evidence type="ECO:0000256" key="1">
    <source>
        <dbReference type="SAM" id="Phobius"/>
    </source>
</evidence>
<proteinExistence type="predicted"/>
<comment type="caution">
    <text evidence="2">The sequence shown here is derived from an EMBL/GenBank/DDBJ whole genome shotgun (WGS) entry which is preliminary data.</text>
</comment>
<dbReference type="OrthoDB" id="268738at2"/>
<keyword evidence="1" id="KW-0812">Transmembrane</keyword>
<dbReference type="EMBL" id="SJPJ01000001">
    <property type="protein sequence ID" value="TWT84156.1"/>
    <property type="molecule type" value="Genomic_DNA"/>
</dbReference>
<gene>
    <name evidence="2" type="ORF">CA13_56320</name>
</gene>
<evidence type="ECO:0000313" key="3">
    <source>
        <dbReference type="Proteomes" id="UP000315010"/>
    </source>
</evidence>
<name>A0A5C5ZAM1_9BACT</name>
<dbReference type="Proteomes" id="UP000315010">
    <property type="component" value="Unassembled WGS sequence"/>
</dbReference>
<feature type="transmembrane region" description="Helical" evidence="1">
    <location>
        <begin position="20"/>
        <end position="39"/>
    </location>
</feature>
<keyword evidence="3" id="KW-1185">Reference proteome</keyword>
<dbReference type="AlphaFoldDB" id="A0A5C5ZAM1"/>
<accession>A0A5C5ZAM1</accession>
<dbReference type="RefSeq" id="WP_146401732.1">
    <property type="nucleotide sequence ID" value="NZ_SJPJ01000001.1"/>
</dbReference>
<keyword evidence="1" id="KW-1133">Transmembrane helix</keyword>
<evidence type="ECO:0000313" key="2">
    <source>
        <dbReference type="EMBL" id="TWT84156.1"/>
    </source>
</evidence>
<keyword evidence="1" id="KW-0472">Membrane</keyword>
<organism evidence="2 3">
    <name type="scientific">Novipirellula herctigrandis</name>
    <dbReference type="NCBI Taxonomy" id="2527986"/>
    <lineage>
        <taxon>Bacteria</taxon>
        <taxon>Pseudomonadati</taxon>
        <taxon>Planctomycetota</taxon>
        <taxon>Planctomycetia</taxon>
        <taxon>Pirellulales</taxon>
        <taxon>Pirellulaceae</taxon>
        <taxon>Novipirellula</taxon>
    </lineage>
</organism>
<reference evidence="2 3" key="1">
    <citation type="submission" date="2019-02" db="EMBL/GenBank/DDBJ databases">
        <title>Deep-cultivation of Planctomycetes and their phenomic and genomic characterization uncovers novel biology.</title>
        <authorList>
            <person name="Wiegand S."/>
            <person name="Jogler M."/>
            <person name="Boedeker C."/>
            <person name="Pinto D."/>
            <person name="Vollmers J."/>
            <person name="Rivas-Marin E."/>
            <person name="Kohn T."/>
            <person name="Peeters S.H."/>
            <person name="Heuer A."/>
            <person name="Rast P."/>
            <person name="Oberbeckmann S."/>
            <person name="Bunk B."/>
            <person name="Jeske O."/>
            <person name="Meyerdierks A."/>
            <person name="Storesund J.E."/>
            <person name="Kallscheuer N."/>
            <person name="Luecker S."/>
            <person name="Lage O.M."/>
            <person name="Pohl T."/>
            <person name="Merkel B.J."/>
            <person name="Hornburger P."/>
            <person name="Mueller R.-W."/>
            <person name="Bruemmer F."/>
            <person name="Labrenz M."/>
            <person name="Spormann A.M."/>
            <person name="Op Den Camp H."/>
            <person name="Overmann J."/>
            <person name="Amann R."/>
            <person name="Jetten M.S.M."/>
            <person name="Mascher T."/>
            <person name="Medema M.H."/>
            <person name="Devos D.P."/>
            <person name="Kaster A.-K."/>
            <person name="Ovreas L."/>
            <person name="Rohde M."/>
            <person name="Galperin M.Y."/>
            <person name="Jogler C."/>
        </authorList>
    </citation>
    <scope>NUCLEOTIDE SEQUENCE [LARGE SCALE GENOMIC DNA]</scope>
    <source>
        <strain evidence="2 3">CA13</strain>
    </source>
</reference>
<protein>
    <submittedName>
        <fullName evidence="2">Uncharacterized protein</fullName>
    </submittedName>
</protein>
<sequence length="198" mass="22342">MSTQHDDKYNDPRARITRRGVLIGLAVACLAVIGAIASIKGRRTRLEKTRSFWGDDMITAFQIGERIELIPIDEPITDVSSNGETPNSIELTTMPGLGLLRHAMLDERSYDWTTSSMNPLGSRTVGDKLNSRLIRLRITDPTANRFEPIVIDLELESGWVGDGENTKSVRLTEHSQPKLRSFFSTVIHAEQKRYDFRD</sequence>